<comment type="caution">
    <text evidence="6">The sequence shown here is derived from an EMBL/GenBank/DDBJ whole genome shotgun (WGS) entry which is preliminary data.</text>
</comment>
<dbReference type="EMBL" id="JAPDDR010000009">
    <property type="protein sequence ID" value="MCW1915451.1"/>
    <property type="molecule type" value="Genomic_DNA"/>
</dbReference>
<evidence type="ECO:0000259" key="5">
    <source>
        <dbReference type="PROSITE" id="PS50106"/>
    </source>
</evidence>
<dbReference type="PANTHER" id="PTHR45980:SF9">
    <property type="entry name" value="PROTEASE DO-LIKE 10, MITOCHONDRIAL-RELATED"/>
    <property type="match status" value="1"/>
</dbReference>
<dbReference type="PANTHER" id="PTHR45980">
    <property type="match status" value="1"/>
</dbReference>
<proteinExistence type="predicted"/>
<feature type="domain" description="PDZ" evidence="5">
    <location>
        <begin position="253"/>
        <end position="363"/>
    </location>
</feature>
<dbReference type="Gene3D" id="2.40.10.10">
    <property type="entry name" value="Trypsin-like serine proteases"/>
    <property type="match status" value="1"/>
</dbReference>
<keyword evidence="7" id="KW-1185">Reference proteome</keyword>
<keyword evidence="1" id="KW-0645">Protease</keyword>
<dbReference type="SMART" id="SM00228">
    <property type="entry name" value="PDZ"/>
    <property type="match status" value="1"/>
</dbReference>
<dbReference type="Pfam" id="PF17815">
    <property type="entry name" value="PDZ_3"/>
    <property type="match status" value="1"/>
</dbReference>
<dbReference type="RefSeq" id="WP_264515000.1">
    <property type="nucleotide sequence ID" value="NZ_JAPDDR010000009.1"/>
</dbReference>
<evidence type="ECO:0000256" key="3">
    <source>
        <dbReference type="ARBA" id="ARBA00022825"/>
    </source>
</evidence>
<dbReference type="InterPro" id="IPR041489">
    <property type="entry name" value="PDZ_6"/>
</dbReference>
<dbReference type="InterPro" id="IPR001478">
    <property type="entry name" value="PDZ"/>
</dbReference>
<dbReference type="InterPro" id="IPR046449">
    <property type="entry name" value="DEGP_PDZ_sf"/>
</dbReference>
<dbReference type="Proteomes" id="UP001165653">
    <property type="component" value="Unassembled WGS sequence"/>
</dbReference>
<gene>
    <name evidence="6" type="ORF">OJ996_17835</name>
</gene>
<dbReference type="InterPro" id="IPR036034">
    <property type="entry name" value="PDZ_sf"/>
</dbReference>
<dbReference type="InterPro" id="IPR043504">
    <property type="entry name" value="Peptidase_S1_PA_chymotrypsin"/>
</dbReference>
<name>A0ABT3G7I4_9BACT</name>
<reference evidence="6" key="1">
    <citation type="submission" date="2022-10" db="EMBL/GenBank/DDBJ databases">
        <title>Luteolibacter sp. GHJ8, whole genome shotgun sequencing project.</title>
        <authorList>
            <person name="Zhao G."/>
            <person name="Shen L."/>
        </authorList>
    </citation>
    <scope>NUCLEOTIDE SEQUENCE</scope>
    <source>
        <strain evidence="6">GHJ8</strain>
    </source>
</reference>
<dbReference type="PRINTS" id="PR00834">
    <property type="entry name" value="PROTEASES2C"/>
</dbReference>
<sequence>MRPLLLLPLVLPVLAQEPSAPGRSPEEAPERIPGTVDRASDKDEAKVIVEVSDTAVPAPKDLLRSVARISTTQQSWNQRQPWEKGSPGKRRSLGVIVAGEKVVTTAEMAVDATYIELESPDGKRLAPAKVVAVDYEANLALLGLQSADDAAFFTGTKPLQIAARPKPGDKLDILQVEENGTPLITSGGIQSIDVVSNFLPGQFFLTYEVKASMQSAANSFSLPVLRNGKLAGILTSYDSKDQLSDVTATDIIARFVREGSDGQYDGFPALGIATSRTEDANFRAWLKLPEDGGGLYVSTVRPGSAAEKAGLRKGDVIDSIDGHPIDRLGYFDDSHYGRLYWSHLVRGAKSSGDKVSMDVIREGQKTKLEAVLDRRDEKDQLVPAYTFGKGPSYLVKGGLVFQELTRPFLETYGEEWMARAPLNLLDVYENPQKYESRGRRIVVLAGVIATPATVGYESLRDLIVTKVNGKEIKDIKSLIAAFEAGNGDGLHAIEFDEEKFTVNLDEADSKRVDAELQRRGLSPLSRAED</sequence>
<evidence type="ECO:0000256" key="1">
    <source>
        <dbReference type="ARBA" id="ARBA00022670"/>
    </source>
</evidence>
<dbReference type="InterPro" id="IPR009003">
    <property type="entry name" value="Peptidase_S1_PA"/>
</dbReference>
<dbReference type="SUPFAM" id="SSF50494">
    <property type="entry name" value="Trypsin-like serine proteases"/>
    <property type="match status" value="1"/>
</dbReference>
<dbReference type="InterPro" id="IPR001940">
    <property type="entry name" value="Peptidase_S1C"/>
</dbReference>
<dbReference type="PROSITE" id="PS50106">
    <property type="entry name" value="PDZ"/>
    <property type="match status" value="1"/>
</dbReference>
<feature type="region of interest" description="Disordered" evidence="4">
    <location>
        <begin position="17"/>
        <end position="43"/>
    </location>
</feature>
<evidence type="ECO:0000313" key="7">
    <source>
        <dbReference type="Proteomes" id="UP001165653"/>
    </source>
</evidence>
<protein>
    <submittedName>
        <fullName evidence="6">PDZ domain-containing protein</fullName>
    </submittedName>
</protein>
<keyword evidence="2" id="KW-0378">Hydrolase</keyword>
<evidence type="ECO:0000313" key="6">
    <source>
        <dbReference type="EMBL" id="MCW1915451.1"/>
    </source>
</evidence>
<keyword evidence="3" id="KW-0720">Serine protease</keyword>
<organism evidence="6 7">
    <name type="scientific">Luteolibacter rhizosphaerae</name>
    <dbReference type="NCBI Taxonomy" id="2989719"/>
    <lineage>
        <taxon>Bacteria</taxon>
        <taxon>Pseudomonadati</taxon>
        <taxon>Verrucomicrobiota</taxon>
        <taxon>Verrucomicrobiia</taxon>
        <taxon>Verrucomicrobiales</taxon>
        <taxon>Verrucomicrobiaceae</taxon>
        <taxon>Luteolibacter</taxon>
    </lineage>
</organism>
<evidence type="ECO:0000256" key="2">
    <source>
        <dbReference type="ARBA" id="ARBA00022801"/>
    </source>
</evidence>
<evidence type="ECO:0000256" key="4">
    <source>
        <dbReference type="SAM" id="MobiDB-lite"/>
    </source>
</evidence>
<dbReference type="SUPFAM" id="SSF50156">
    <property type="entry name" value="PDZ domain-like"/>
    <property type="match status" value="1"/>
</dbReference>
<dbReference type="Gene3D" id="2.30.42.10">
    <property type="match status" value="1"/>
</dbReference>
<dbReference type="Pfam" id="PF17820">
    <property type="entry name" value="PDZ_6"/>
    <property type="match status" value="1"/>
</dbReference>
<dbReference type="InterPro" id="IPR041517">
    <property type="entry name" value="DEGP_PDZ"/>
</dbReference>
<dbReference type="Gene3D" id="3.20.190.20">
    <property type="match status" value="1"/>
</dbReference>
<accession>A0ABT3G7I4</accession>